<feature type="transmembrane region" description="Helical" evidence="1">
    <location>
        <begin position="131"/>
        <end position="150"/>
    </location>
</feature>
<dbReference type="Pfam" id="PF24035">
    <property type="entry name" value="DUF7344"/>
    <property type="match status" value="1"/>
</dbReference>
<proteinExistence type="predicted"/>
<dbReference type="RefSeq" id="WP_390287678.1">
    <property type="nucleotide sequence ID" value="NZ_JBHUDI010000006.1"/>
</dbReference>
<gene>
    <name evidence="3" type="ORF">ACFR99_12055</name>
</gene>
<reference evidence="3 4" key="1">
    <citation type="journal article" date="2019" name="Int. J. Syst. Evol. Microbiol.">
        <title>The Global Catalogue of Microorganisms (GCM) 10K type strain sequencing project: providing services to taxonomists for standard genome sequencing and annotation.</title>
        <authorList>
            <consortium name="The Broad Institute Genomics Platform"/>
            <consortium name="The Broad Institute Genome Sequencing Center for Infectious Disease"/>
            <person name="Wu L."/>
            <person name="Ma J."/>
        </authorList>
    </citation>
    <scope>NUCLEOTIDE SEQUENCE [LARGE SCALE GENOMIC DNA]</scope>
    <source>
        <strain evidence="3 4">CGMCC 1.12230</strain>
    </source>
</reference>
<feature type="domain" description="DUF7344" evidence="2">
    <location>
        <begin position="26"/>
        <end position="106"/>
    </location>
</feature>
<dbReference type="Proteomes" id="UP001597076">
    <property type="component" value="Unassembled WGS sequence"/>
</dbReference>
<evidence type="ECO:0000313" key="3">
    <source>
        <dbReference type="EMBL" id="MFD1564281.1"/>
    </source>
</evidence>
<keyword evidence="4" id="KW-1185">Reference proteome</keyword>
<accession>A0ABD6BI89</accession>
<dbReference type="EMBL" id="JBHUDI010000006">
    <property type="protein sequence ID" value="MFD1564281.1"/>
    <property type="molecule type" value="Genomic_DNA"/>
</dbReference>
<feature type="transmembrane region" description="Helical" evidence="1">
    <location>
        <begin position="156"/>
        <end position="175"/>
    </location>
</feature>
<dbReference type="InterPro" id="IPR055768">
    <property type="entry name" value="DUF7344"/>
</dbReference>
<comment type="caution">
    <text evidence="3">The sequence shown here is derived from an EMBL/GenBank/DDBJ whole genome shotgun (WGS) entry which is preliminary data.</text>
</comment>
<name>A0ABD6BI89_9EURY</name>
<evidence type="ECO:0000256" key="1">
    <source>
        <dbReference type="SAM" id="Phobius"/>
    </source>
</evidence>
<keyword evidence="1" id="KW-1133">Transmembrane helix</keyword>
<protein>
    <recommendedName>
        <fullName evidence="2">DUF7344 domain-containing protein</fullName>
    </recommendedName>
</protein>
<evidence type="ECO:0000259" key="2">
    <source>
        <dbReference type="Pfam" id="PF24035"/>
    </source>
</evidence>
<organism evidence="3 4">
    <name type="scientific">Haloarchaeobius amylolyticus</name>
    <dbReference type="NCBI Taxonomy" id="1198296"/>
    <lineage>
        <taxon>Archaea</taxon>
        <taxon>Methanobacteriati</taxon>
        <taxon>Methanobacteriota</taxon>
        <taxon>Stenosarchaea group</taxon>
        <taxon>Halobacteria</taxon>
        <taxon>Halobacteriales</taxon>
        <taxon>Halorubellaceae</taxon>
        <taxon>Haloarchaeobius</taxon>
    </lineage>
</organism>
<sequence>MTATTFSRVVTHSSDHTSELSQDVAFELLSCPRRRYVMHYLKQRPTEPVAVRDLVRQVAAWENDVTADSVTRDQRMRVYTALRQSHLPKLDDGGVIRFDSDRGIVELTETASELEVYLDVVPHDDIPWSKYYAGLGVLCTGFLIGMWANIVPFGAINPLAGAGIITALFTVSATVHARYDDRMRLGADGPPPRQRGDNQWD</sequence>
<keyword evidence="1" id="KW-0472">Membrane</keyword>
<dbReference type="AlphaFoldDB" id="A0ABD6BI89"/>
<keyword evidence="1" id="KW-0812">Transmembrane</keyword>
<evidence type="ECO:0000313" key="4">
    <source>
        <dbReference type="Proteomes" id="UP001597076"/>
    </source>
</evidence>